<feature type="compositionally biased region" description="Polar residues" evidence="1">
    <location>
        <begin position="144"/>
        <end position="156"/>
    </location>
</feature>
<dbReference type="PANTHER" id="PTHR36808:SF1">
    <property type="entry name" value="TRANSCRIPTIONAL REGULATOR ATRX-LIKE PROTEIN"/>
    <property type="match status" value="1"/>
</dbReference>
<feature type="region of interest" description="Disordered" evidence="1">
    <location>
        <begin position="1"/>
        <end position="222"/>
    </location>
</feature>
<feature type="transmembrane region" description="Helical" evidence="2">
    <location>
        <begin position="591"/>
        <end position="610"/>
    </location>
</feature>
<sequence length="617" mass="68773">MGKSSSSIKKKRSRVSSVARTRKRSKSKTRRSNKFKKLRRRDDSVSYSSDSDDSRSLVSVSSSSSDDGVRSKRSRSRMRKDVKSKSKRARRRSSSGESAEESRPVKKRKGSKKTDDLQVGKKTDKRKKKKKTKQKKKKSKREMSVSSASRSYSTCHGGSGSSSENEVEKNRSRFDRKESKDRSRLEEVKSGSKRRRSRSRSRSVYSRCSESSGYRSEEELTGEVKPWRLKSVITVLREGREDGGMYEDEHKEEIVYDYDDCPPCRSNDSNDGVSKRDLVNNNSHVASETKRYAEDEKREEPLISNMRTGNVLEIDKESEGQYDRSSPGRYGIGMNNAVEETNNEDTGGVDSPRSHDLESILRQKALENLRSFRKVTQLDAKAPPVNQKDTNECDAKTPIATKAEFYEHKSPKGGDPIGGSLAEKNTTPAVKKGPTFAHKKISGMNDDNKGSLSSKDNAVHPPNQAALASNPNENVSATVRSVSSKPRWVSLSSRKESLNTYTNKKHVVELQDPPQAKSVTSNSVVETARTTISLPGNSNGEEANNASASDDPSTCPKSISGGVNSNKPQDEATEDSQFQQKTMTVMRGGELVEVGVYVFIVIIPLSLNYIRCQYYCM</sequence>
<feature type="compositionally biased region" description="Low complexity" evidence="1">
    <location>
        <begin position="202"/>
        <end position="214"/>
    </location>
</feature>
<feature type="compositionally biased region" description="Basic residues" evidence="1">
    <location>
        <begin position="8"/>
        <end position="39"/>
    </location>
</feature>
<feature type="compositionally biased region" description="Basic and acidic residues" evidence="1">
    <location>
        <begin position="313"/>
        <end position="322"/>
    </location>
</feature>
<keyword evidence="2" id="KW-1133">Transmembrane helix</keyword>
<organism evidence="3 4">
    <name type="scientific">Dipteronia sinensis</name>
    <dbReference type="NCBI Taxonomy" id="43782"/>
    <lineage>
        <taxon>Eukaryota</taxon>
        <taxon>Viridiplantae</taxon>
        <taxon>Streptophyta</taxon>
        <taxon>Embryophyta</taxon>
        <taxon>Tracheophyta</taxon>
        <taxon>Spermatophyta</taxon>
        <taxon>Magnoliopsida</taxon>
        <taxon>eudicotyledons</taxon>
        <taxon>Gunneridae</taxon>
        <taxon>Pentapetalae</taxon>
        <taxon>rosids</taxon>
        <taxon>malvids</taxon>
        <taxon>Sapindales</taxon>
        <taxon>Sapindaceae</taxon>
        <taxon>Hippocastanoideae</taxon>
        <taxon>Acereae</taxon>
        <taxon>Dipteronia</taxon>
    </lineage>
</organism>
<dbReference type="EMBL" id="JANJYJ010000007">
    <property type="protein sequence ID" value="KAK3198866.1"/>
    <property type="molecule type" value="Genomic_DNA"/>
</dbReference>
<proteinExistence type="predicted"/>
<keyword evidence="2" id="KW-0472">Membrane</keyword>
<gene>
    <name evidence="3" type="ORF">Dsin_022281</name>
</gene>
<evidence type="ECO:0000256" key="1">
    <source>
        <dbReference type="SAM" id="MobiDB-lite"/>
    </source>
</evidence>
<feature type="compositionally biased region" description="Basic and acidic residues" evidence="1">
    <location>
        <begin position="287"/>
        <end position="301"/>
    </location>
</feature>
<evidence type="ECO:0000313" key="4">
    <source>
        <dbReference type="Proteomes" id="UP001281410"/>
    </source>
</evidence>
<feature type="compositionally biased region" description="Low complexity" evidence="1">
    <location>
        <begin position="56"/>
        <end position="66"/>
    </location>
</feature>
<feature type="region of interest" description="Disordered" evidence="1">
    <location>
        <begin position="267"/>
        <end position="354"/>
    </location>
</feature>
<feature type="compositionally biased region" description="Polar residues" evidence="1">
    <location>
        <begin position="550"/>
        <end position="567"/>
    </location>
</feature>
<feature type="region of interest" description="Disordered" evidence="1">
    <location>
        <begin position="402"/>
        <end position="494"/>
    </location>
</feature>
<protein>
    <submittedName>
        <fullName evidence="3">Uncharacterized protein</fullName>
    </submittedName>
</protein>
<feature type="compositionally biased region" description="Basic and acidic residues" evidence="1">
    <location>
        <begin position="166"/>
        <end position="190"/>
    </location>
</feature>
<reference evidence="3" key="1">
    <citation type="journal article" date="2023" name="Plant J.">
        <title>Genome sequences and population genomics provide insights into the demographic history, inbreeding, and mutation load of two 'living fossil' tree species of Dipteronia.</title>
        <authorList>
            <person name="Feng Y."/>
            <person name="Comes H.P."/>
            <person name="Chen J."/>
            <person name="Zhu S."/>
            <person name="Lu R."/>
            <person name="Zhang X."/>
            <person name="Li P."/>
            <person name="Qiu J."/>
            <person name="Olsen K.M."/>
            <person name="Qiu Y."/>
        </authorList>
    </citation>
    <scope>NUCLEOTIDE SEQUENCE</scope>
    <source>
        <strain evidence="3">NBL</strain>
    </source>
</reference>
<keyword evidence="2" id="KW-0812">Transmembrane</keyword>
<evidence type="ECO:0000313" key="3">
    <source>
        <dbReference type="EMBL" id="KAK3198866.1"/>
    </source>
</evidence>
<feature type="compositionally biased region" description="Low complexity" evidence="1">
    <location>
        <begin position="536"/>
        <end position="549"/>
    </location>
</feature>
<feature type="compositionally biased region" description="Basic residues" evidence="1">
    <location>
        <begin position="191"/>
        <end position="201"/>
    </location>
</feature>
<feature type="compositionally biased region" description="Polar residues" evidence="1">
    <location>
        <begin position="466"/>
        <end position="484"/>
    </location>
</feature>
<dbReference type="Proteomes" id="UP001281410">
    <property type="component" value="Unassembled WGS sequence"/>
</dbReference>
<keyword evidence="4" id="KW-1185">Reference proteome</keyword>
<name>A0AAE0DZS8_9ROSI</name>
<evidence type="ECO:0000256" key="2">
    <source>
        <dbReference type="SAM" id="Phobius"/>
    </source>
</evidence>
<feature type="region of interest" description="Disordered" evidence="1">
    <location>
        <begin position="529"/>
        <end position="577"/>
    </location>
</feature>
<feature type="compositionally biased region" description="Basic and acidic residues" evidence="1">
    <location>
        <begin position="112"/>
        <end position="122"/>
    </location>
</feature>
<dbReference type="AlphaFoldDB" id="A0AAE0DZS8"/>
<feature type="compositionally biased region" description="Basic residues" evidence="1">
    <location>
        <begin position="123"/>
        <end position="140"/>
    </location>
</feature>
<comment type="caution">
    <text evidence="3">The sequence shown here is derived from an EMBL/GenBank/DDBJ whole genome shotgun (WGS) entry which is preliminary data.</text>
</comment>
<dbReference type="PANTHER" id="PTHR36808">
    <property type="entry name" value="TRANSCRIPTIONAL REGULATOR ATRX-LIKE PROTEIN"/>
    <property type="match status" value="1"/>
</dbReference>
<accession>A0AAE0DZS8</accession>